<evidence type="ECO:0000313" key="3">
    <source>
        <dbReference type="Proteomes" id="UP000234681"/>
    </source>
</evidence>
<evidence type="ECO:0000256" key="1">
    <source>
        <dbReference type="SAM" id="MobiDB-lite"/>
    </source>
</evidence>
<evidence type="ECO:0000313" key="2">
    <source>
        <dbReference type="EMBL" id="EDL94674.1"/>
    </source>
</evidence>
<accession>A6JG18</accession>
<dbReference type="AlphaFoldDB" id="A6JG18"/>
<feature type="region of interest" description="Disordered" evidence="1">
    <location>
        <begin position="51"/>
        <end position="72"/>
    </location>
</feature>
<protein>
    <submittedName>
        <fullName evidence="2">Nescient helix loop helix 1 (Predicted), isoform CRA_b</fullName>
    </submittedName>
</protein>
<dbReference type="EMBL" id="CH473985">
    <property type="protein sequence ID" value="EDL94674.1"/>
    <property type="molecule type" value="Genomic_DNA"/>
</dbReference>
<gene>
    <name evidence="2" type="primary">Nhlh1_predicted</name>
    <name evidence="2" type="ORF">rCG_20238</name>
</gene>
<dbReference type="Proteomes" id="UP000234681">
    <property type="component" value="Chromosome 13"/>
</dbReference>
<organism evidence="2 3">
    <name type="scientific">Rattus norvegicus</name>
    <name type="common">Rat</name>
    <dbReference type="NCBI Taxonomy" id="10116"/>
    <lineage>
        <taxon>Eukaryota</taxon>
        <taxon>Metazoa</taxon>
        <taxon>Chordata</taxon>
        <taxon>Craniata</taxon>
        <taxon>Vertebrata</taxon>
        <taxon>Euteleostomi</taxon>
        <taxon>Mammalia</taxon>
        <taxon>Eutheria</taxon>
        <taxon>Euarchontoglires</taxon>
        <taxon>Glires</taxon>
        <taxon>Rodentia</taxon>
        <taxon>Myomorpha</taxon>
        <taxon>Muroidea</taxon>
        <taxon>Muridae</taxon>
        <taxon>Murinae</taxon>
        <taxon>Rattus</taxon>
    </lineage>
</organism>
<proteinExistence type="predicted"/>
<sequence length="72" mass="7746">MCGECVNVWVCECVHVRMSVRVSDSSSGLRPSLLPRPSGCVPFSSVLDPVQPQQAAPKSSRNCSLTLQTDDP</sequence>
<name>A6JG18_RAT</name>
<reference evidence="3" key="1">
    <citation type="submission" date="2005-09" db="EMBL/GenBank/DDBJ databases">
        <authorList>
            <person name="Mural R.J."/>
            <person name="Li P.W."/>
            <person name="Adams M.D."/>
            <person name="Amanatides P.G."/>
            <person name="Baden-Tillson H."/>
            <person name="Barnstead M."/>
            <person name="Chin S.H."/>
            <person name="Dew I."/>
            <person name="Evans C.A."/>
            <person name="Ferriera S."/>
            <person name="Flanigan M."/>
            <person name="Fosler C."/>
            <person name="Glodek A."/>
            <person name="Gu Z."/>
            <person name="Holt R.A."/>
            <person name="Jennings D."/>
            <person name="Kraft C.L."/>
            <person name="Lu F."/>
            <person name="Nguyen T."/>
            <person name="Nusskern D.R."/>
            <person name="Pfannkoch C.M."/>
            <person name="Sitter C."/>
            <person name="Sutton G.G."/>
            <person name="Venter J.C."/>
            <person name="Wang Z."/>
            <person name="Woodage T."/>
            <person name="Zheng X.H."/>
            <person name="Zhong F."/>
        </authorList>
    </citation>
    <scope>NUCLEOTIDE SEQUENCE [LARGE SCALE GENOMIC DNA]</scope>
    <source>
        <strain>BN</strain>
        <strain evidence="3">Sprague-Dawley</strain>
    </source>
</reference>